<dbReference type="Proteomes" id="UP000198757">
    <property type="component" value="Unassembled WGS sequence"/>
</dbReference>
<evidence type="ECO:0000313" key="3">
    <source>
        <dbReference type="Proteomes" id="UP000198757"/>
    </source>
</evidence>
<dbReference type="Gene3D" id="3.90.226.10">
    <property type="entry name" value="2-enoyl-CoA Hydratase, Chain A, domain 1"/>
    <property type="match status" value="2"/>
</dbReference>
<dbReference type="STRING" id="1285928.SAMN04487894_1385"/>
<dbReference type="SUPFAM" id="SSF52096">
    <property type="entry name" value="ClpP/crotonase"/>
    <property type="match status" value="1"/>
</dbReference>
<dbReference type="GO" id="GO:0008236">
    <property type="term" value="F:serine-type peptidase activity"/>
    <property type="evidence" value="ECO:0007669"/>
    <property type="project" value="InterPro"/>
</dbReference>
<dbReference type="InterPro" id="IPR005151">
    <property type="entry name" value="Tail-specific_protease"/>
</dbReference>
<keyword evidence="3" id="KW-1185">Reference proteome</keyword>
<sequence>MKGNKQDNYINLFNRLSSDTTSELNNYKYFYNLSQLLFPLRDNHLGFYQLPDYKNFKTKETIDSFIATKEFYLYPTCEINIDSLKIELAKKPADSIEGIYHYDKFYSVGLFRSGDREYIGVVLDTNIKLWQKGQIAIHLYEYIPNHYKAIYGHPLYKNFLLQTNEKYKNQSLVNSYFYGSYSQSIYTKELGHADYMNLPTNSSKFELKTISDNIQYLLIRTFQADKSTMLSSQKFYDSITSALNKTYLVLDLRNNEGGAKKEMKKYFSLLKKYTKHGHLYILLNNGTLSQAEIFTLKLQKLKNVTTVGQTTKGMLTYGSNYGKRNKLPSGKFEIYPTDMKGDAKLLKYEDYGIKPKITLENDQNWIEQVTEIIEKK</sequence>
<dbReference type="InterPro" id="IPR029045">
    <property type="entry name" value="ClpP/crotonase-like_dom_sf"/>
</dbReference>
<accession>A0A1G7C6G5</accession>
<dbReference type="SMART" id="SM00245">
    <property type="entry name" value="TSPc"/>
    <property type="match status" value="1"/>
</dbReference>
<dbReference type="AlphaFoldDB" id="A0A1G7C6G5"/>
<organism evidence="2 3">
    <name type="scientific">Niabella drilacis (strain DSM 25811 / CCM 8410 / CCUG 62505 / LMG 26954 / E90)</name>
    <dbReference type="NCBI Taxonomy" id="1285928"/>
    <lineage>
        <taxon>Bacteria</taxon>
        <taxon>Pseudomonadati</taxon>
        <taxon>Bacteroidota</taxon>
        <taxon>Chitinophagia</taxon>
        <taxon>Chitinophagales</taxon>
        <taxon>Chitinophagaceae</taxon>
        <taxon>Niabella</taxon>
    </lineage>
</organism>
<dbReference type="Pfam" id="PF03572">
    <property type="entry name" value="Peptidase_S41"/>
    <property type="match status" value="1"/>
</dbReference>
<protein>
    <submittedName>
        <fullName evidence="2">Peptidase family S41</fullName>
    </submittedName>
</protein>
<gene>
    <name evidence="2" type="ORF">SAMN04487894_1385</name>
</gene>
<proteinExistence type="predicted"/>
<name>A0A1G7C6G5_NIADE</name>
<feature type="domain" description="Tail specific protease" evidence="1">
    <location>
        <begin position="180"/>
        <end position="360"/>
    </location>
</feature>
<dbReference type="EMBL" id="FMZO01000038">
    <property type="protein sequence ID" value="SDE34035.1"/>
    <property type="molecule type" value="Genomic_DNA"/>
</dbReference>
<evidence type="ECO:0000313" key="2">
    <source>
        <dbReference type="EMBL" id="SDE34035.1"/>
    </source>
</evidence>
<evidence type="ECO:0000259" key="1">
    <source>
        <dbReference type="SMART" id="SM00245"/>
    </source>
</evidence>
<reference evidence="3" key="1">
    <citation type="submission" date="2016-10" db="EMBL/GenBank/DDBJ databases">
        <authorList>
            <person name="Varghese N."/>
            <person name="Submissions S."/>
        </authorList>
    </citation>
    <scope>NUCLEOTIDE SEQUENCE [LARGE SCALE GENOMIC DNA]</scope>
    <source>
        <strain evidence="3">DSM 25811 / CCM 8410 / LMG 26954 / E90</strain>
    </source>
</reference>
<dbReference type="GO" id="GO:0006508">
    <property type="term" value="P:proteolysis"/>
    <property type="evidence" value="ECO:0007669"/>
    <property type="project" value="InterPro"/>
</dbReference>